<dbReference type="EMBL" id="FO082271">
    <property type="protein sequence ID" value="CCO17500.1"/>
    <property type="molecule type" value="Genomic_DNA"/>
</dbReference>
<evidence type="ECO:0000313" key="3">
    <source>
        <dbReference type="Proteomes" id="UP000198341"/>
    </source>
</evidence>
<gene>
    <name evidence="2" type="ORF">Bathy08g04280</name>
</gene>
<dbReference type="GeneID" id="19014407"/>
<reference evidence="2 3" key="1">
    <citation type="submission" date="2011-10" db="EMBL/GenBank/DDBJ databases">
        <authorList>
            <person name="Genoscope - CEA"/>
        </authorList>
    </citation>
    <scope>NUCLEOTIDE SEQUENCE [LARGE SCALE GENOMIC DNA]</scope>
    <source>
        <strain evidence="2 3">RCC 1105</strain>
    </source>
</reference>
<keyword evidence="3" id="KW-1185">Reference proteome</keyword>
<protein>
    <submittedName>
        <fullName evidence="2">Uncharacterized protein</fullName>
    </submittedName>
</protein>
<dbReference type="AlphaFoldDB" id="K8EYD6"/>
<sequence>MFASDASPLVSSTIGETKKKKKSKNAAASTASSSAAESSNEDEETEEENENDSEDANENKEDNKSSRLVFTTSENDENDTFRGNKAGRLSTQAISKRGGGQEGAAGKQTRTSFYKPMTSRAQIDGMNCEQLLEEIKQRFQSKKKPFLGGGNVPAAAAATKTKTGEKGGQNHPRTELEPSTIEIEGFKHEISERLASFLGFGEGESGVKATRRFVDRRLKSYCEEMNLFVGERDEREKKVKRMKDPENPGKWEDRRFVLDTKLRQLFQTPDDIDQLSFRKRTKAEEEGEFSDGVAPVSLFLDPHFVDITDQDASQLVQSKTYGSNVIVKKNNRVYAVRESALKILLQRVRSPKDVQYALEAVALFHMERAAMGKTRGLGFERAYEFIKACCDVKSYETAIWACEQSRSLGLNLSRKTLSLLLWHLLDANRPLEEVLRVYSVIRNLKLGVDGKTAQFVVKSALQHGHVNAAAGYCVQFMQAGVKVNRKTPTAIMNAAIEHNLPNAAVAVERCWNKEQPQLPKAPFDRLALAQAYALLADDDECTKTAKSIVDTLDDAFDEELKNTTSQKLALWPQKLLGVANEAKGGASKEILERCKRGMTLIKNACEGELFHDVDVEYAFSTLQILDDEDEDVLEEKKGEE</sequence>
<feature type="compositionally biased region" description="Acidic residues" evidence="1">
    <location>
        <begin position="39"/>
        <end position="56"/>
    </location>
</feature>
<feature type="compositionally biased region" description="Low complexity" evidence="1">
    <location>
        <begin position="25"/>
        <end position="38"/>
    </location>
</feature>
<proteinExistence type="predicted"/>
<dbReference type="Gene3D" id="1.25.40.10">
    <property type="entry name" value="Tetratricopeptide repeat domain"/>
    <property type="match status" value="1"/>
</dbReference>
<dbReference type="KEGG" id="bpg:Bathy08g04280"/>
<evidence type="ECO:0000256" key="1">
    <source>
        <dbReference type="SAM" id="MobiDB-lite"/>
    </source>
</evidence>
<feature type="region of interest" description="Disordered" evidence="1">
    <location>
        <begin position="1"/>
        <end position="118"/>
    </location>
</feature>
<feature type="region of interest" description="Disordered" evidence="1">
    <location>
        <begin position="142"/>
        <end position="175"/>
    </location>
</feature>
<dbReference type="Proteomes" id="UP000198341">
    <property type="component" value="Chromosome 8"/>
</dbReference>
<organism evidence="2 3">
    <name type="scientific">Bathycoccus prasinos</name>
    <dbReference type="NCBI Taxonomy" id="41875"/>
    <lineage>
        <taxon>Eukaryota</taxon>
        <taxon>Viridiplantae</taxon>
        <taxon>Chlorophyta</taxon>
        <taxon>Mamiellophyceae</taxon>
        <taxon>Mamiellales</taxon>
        <taxon>Bathycoccaceae</taxon>
        <taxon>Bathycoccus</taxon>
    </lineage>
</organism>
<dbReference type="RefSeq" id="XP_007511379.1">
    <property type="nucleotide sequence ID" value="XM_007511317.1"/>
</dbReference>
<name>K8EYD6_9CHLO</name>
<dbReference type="InterPro" id="IPR011990">
    <property type="entry name" value="TPR-like_helical_dom_sf"/>
</dbReference>
<evidence type="ECO:0000313" key="2">
    <source>
        <dbReference type="EMBL" id="CCO17500.1"/>
    </source>
</evidence>
<accession>K8EYD6</accession>